<keyword evidence="8" id="KW-0963">Cytoplasm</keyword>
<gene>
    <name evidence="8" type="primary">pepA</name>
    <name evidence="11" type="ORF">FLX08_03950</name>
</gene>
<dbReference type="GO" id="GO:0005737">
    <property type="term" value="C:cytoplasm"/>
    <property type="evidence" value="ECO:0007669"/>
    <property type="project" value="UniProtKB-SubCell"/>
</dbReference>
<evidence type="ECO:0000256" key="6">
    <source>
        <dbReference type="ARBA" id="ARBA00022801"/>
    </source>
</evidence>
<evidence type="ECO:0000259" key="10">
    <source>
        <dbReference type="Pfam" id="PF02789"/>
    </source>
</evidence>
<evidence type="ECO:0000256" key="8">
    <source>
        <dbReference type="HAMAP-Rule" id="MF_00181"/>
    </source>
</evidence>
<evidence type="ECO:0000256" key="5">
    <source>
        <dbReference type="ARBA" id="ARBA00022670"/>
    </source>
</evidence>
<evidence type="ECO:0000256" key="4">
    <source>
        <dbReference type="ARBA" id="ARBA00022438"/>
    </source>
</evidence>
<keyword evidence="5 8" id="KW-0645">Protease</keyword>
<evidence type="ECO:0000256" key="1">
    <source>
        <dbReference type="ARBA" id="ARBA00000135"/>
    </source>
</evidence>
<dbReference type="NCBIfam" id="NF002073">
    <property type="entry name" value="PRK00913.1-2"/>
    <property type="match status" value="1"/>
</dbReference>
<comment type="subcellular location">
    <subcellularLocation>
        <location evidence="8">Cytoplasm</location>
    </subcellularLocation>
</comment>
<dbReference type="GO" id="GO:0030145">
    <property type="term" value="F:manganese ion binding"/>
    <property type="evidence" value="ECO:0007669"/>
    <property type="project" value="UniProtKB-UniRule"/>
</dbReference>
<dbReference type="Gene3D" id="3.40.220.10">
    <property type="entry name" value="Leucine Aminopeptidase, subunit E, domain 1"/>
    <property type="match status" value="1"/>
</dbReference>
<feature type="binding site" evidence="8">
    <location>
        <position position="303"/>
    </location>
    <ligand>
        <name>Mn(2+)</name>
        <dbReference type="ChEBI" id="CHEBI:29035"/>
        <label>2</label>
    </ligand>
</feature>
<dbReference type="InterPro" id="IPR000819">
    <property type="entry name" value="Peptidase_M17_C"/>
</dbReference>
<evidence type="ECO:0000256" key="2">
    <source>
        <dbReference type="ARBA" id="ARBA00000967"/>
    </source>
</evidence>
<dbReference type="InterPro" id="IPR011356">
    <property type="entry name" value="Leucine_aapep/pepB"/>
</dbReference>
<dbReference type="EC" id="3.4.11.10" evidence="8"/>
<dbReference type="RefSeq" id="WP_142616795.1">
    <property type="nucleotide sequence ID" value="NZ_VIRM01000003.1"/>
</dbReference>
<accession>A0A544Z3I6</accession>
<comment type="cofactor">
    <cofactor evidence="8">
        <name>Mn(2+)</name>
        <dbReference type="ChEBI" id="CHEBI:29035"/>
    </cofactor>
    <text evidence="8">Binds 2 manganese ions per subunit.</text>
</comment>
<dbReference type="HAMAP" id="MF_00181">
    <property type="entry name" value="Cytosol_peptidase_M17"/>
    <property type="match status" value="1"/>
</dbReference>
<feature type="domain" description="Peptidase M17 leucyl aminopeptidase N-terminal" evidence="10">
    <location>
        <begin position="37"/>
        <end position="165"/>
    </location>
</feature>
<dbReference type="SUPFAM" id="SSF52949">
    <property type="entry name" value="Macro domain-like"/>
    <property type="match status" value="1"/>
</dbReference>
<feature type="domain" description="Cytosol aminopeptidase" evidence="9">
    <location>
        <begin position="200"/>
        <end position="507"/>
    </location>
</feature>
<dbReference type="PRINTS" id="PR00481">
    <property type="entry name" value="LAMNOPPTDASE"/>
</dbReference>
<dbReference type="CDD" id="cd00433">
    <property type="entry name" value="Peptidase_M17"/>
    <property type="match status" value="1"/>
</dbReference>
<evidence type="ECO:0000313" key="12">
    <source>
        <dbReference type="Proteomes" id="UP000316541"/>
    </source>
</evidence>
<feature type="binding site" evidence="8">
    <location>
        <position position="364"/>
    </location>
    <ligand>
        <name>Mn(2+)</name>
        <dbReference type="ChEBI" id="CHEBI:29035"/>
        <label>2</label>
    </ligand>
</feature>
<dbReference type="SUPFAM" id="SSF53187">
    <property type="entry name" value="Zn-dependent exopeptidases"/>
    <property type="match status" value="1"/>
</dbReference>
<dbReference type="InterPro" id="IPR043472">
    <property type="entry name" value="Macro_dom-like"/>
</dbReference>
<proteinExistence type="inferred from homology"/>
<dbReference type="Gene3D" id="3.40.630.10">
    <property type="entry name" value="Zn peptidases"/>
    <property type="match status" value="1"/>
</dbReference>
<comment type="function">
    <text evidence="7 8">Presumably involved in the processing and regular turnover of intracellular proteins. Catalyzes the removal of unsubstituted N-terminal amino acids from various peptides.</text>
</comment>
<dbReference type="GO" id="GO:0070006">
    <property type="term" value="F:metalloaminopeptidase activity"/>
    <property type="evidence" value="ECO:0007669"/>
    <property type="project" value="InterPro"/>
</dbReference>
<comment type="catalytic activity">
    <reaction evidence="2 8">
        <text>Release of an N-terminal amino acid, preferentially leucine, but not glutamic or aspartic acids.</text>
        <dbReference type="EC" id="3.4.11.10"/>
    </reaction>
</comment>
<keyword evidence="4 8" id="KW-0031">Aminopeptidase</keyword>
<protein>
    <recommendedName>
        <fullName evidence="8">Probable cytosol aminopeptidase</fullName>
        <ecNumber evidence="8">3.4.11.1</ecNumber>
    </recommendedName>
    <alternativeName>
        <fullName evidence="8">Leucine aminopeptidase</fullName>
        <shortName evidence="8">LAP</shortName>
        <ecNumber evidence="8">3.4.11.10</ecNumber>
    </alternativeName>
    <alternativeName>
        <fullName evidence="8">Leucyl aminopeptidase</fullName>
    </alternativeName>
</protein>
<keyword evidence="6 8" id="KW-0378">Hydrolase</keyword>
<feature type="active site" evidence="8">
    <location>
        <position position="366"/>
    </location>
</feature>
<dbReference type="Pfam" id="PF00883">
    <property type="entry name" value="Peptidase_M17"/>
    <property type="match status" value="1"/>
</dbReference>
<evidence type="ECO:0000256" key="3">
    <source>
        <dbReference type="ARBA" id="ARBA00009528"/>
    </source>
</evidence>
<name>A0A544Z3I6_9ACTN</name>
<dbReference type="AlphaFoldDB" id="A0A544Z3I6"/>
<evidence type="ECO:0000313" key="11">
    <source>
        <dbReference type="EMBL" id="TQS23613.1"/>
    </source>
</evidence>
<dbReference type="InterPro" id="IPR008283">
    <property type="entry name" value="Peptidase_M17_N"/>
</dbReference>
<dbReference type="Pfam" id="PF02789">
    <property type="entry name" value="Peptidase_M17_N"/>
    <property type="match status" value="1"/>
</dbReference>
<evidence type="ECO:0000256" key="7">
    <source>
        <dbReference type="ARBA" id="ARBA00049972"/>
    </source>
</evidence>
<organism evidence="11 12">
    <name type="scientific">Microbispora hainanensis</name>
    <dbReference type="NCBI Taxonomy" id="568844"/>
    <lineage>
        <taxon>Bacteria</taxon>
        <taxon>Bacillati</taxon>
        <taxon>Actinomycetota</taxon>
        <taxon>Actinomycetes</taxon>
        <taxon>Streptosporangiales</taxon>
        <taxon>Streptosporangiaceae</taxon>
        <taxon>Microbispora</taxon>
    </lineage>
</organism>
<feature type="binding site" evidence="8">
    <location>
        <position position="362"/>
    </location>
    <ligand>
        <name>Mn(2+)</name>
        <dbReference type="ChEBI" id="CHEBI:29035"/>
        <label>1</label>
    </ligand>
</feature>
<reference evidence="11 12" key="1">
    <citation type="submission" date="2019-07" db="EMBL/GenBank/DDBJ databases">
        <title>Microbispora hainanensis DSM 45428.</title>
        <authorList>
            <person name="Thawai C."/>
        </authorList>
    </citation>
    <scope>NUCLEOTIDE SEQUENCE [LARGE SCALE GENOMIC DNA]</scope>
    <source>
        <strain evidence="11 12">DSM 45428</strain>
    </source>
</reference>
<dbReference type="InterPro" id="IPR023042">
    <property type="entry name" value="Peptidase_M17_leu_NH2_pept"/>
</dbReference>
<dbReference type="Proteomes" id="UP000316541">
    <property type="component" value="Unassembled WGS sequence"/>
</dbReference>
<comment type="similarity">
    <text evidence="3 8">Belongs to the peptidase M17 family.</text>
</comment>
<feature type="binding site" evidence="8">
    <location>
        <position position="364"/>
    </location>
    <ligand>
        <name>Mn(2+)</name>
        <dbReference type="ChEBI" id="CHEBI:29035"/>
        <label>1</label>
    </ligand>
</feature>
<comment type="caution">
    <text evidence="11">The sequence shown here is derived from an EMBL/GenBank/DDBJ whole genome shotgun (WGS) entry which is preliminary data.</text>
</comment>
<feature type="binding site" evidence="8">
    <location>
        <position position="285"/>
    </location>
    <ligand>
        <name>Mn(2+)</name>
        <dbReference type="ChEBI" id="CHEBI:29035"/>
        <label>2</label>
    </ligand>
</feature>
<evidence type="ECO:0000259" key="9">
    <source>
        <dbReference type="Pfam" id="PF00883"/>
    </source>
</evidence>
<sequence>MNPRLCVAESAQLASAHVTTVRINASDAVSIETSALIIGVHTTPEGPRPAPGGEGLDQALDGRLAEILTTMGFSGKAEEVVKIPTLGALPAPVAVAVGLGDAPQDGAEGGYDLETLRRAAGAAVRSLAGTASAALALPARTAAEAEAVALGGLLGAYDFTRYRTNGDLKPPVGELTVLSGAAGAEEAVAHATTLAGSVTLVRDLVNTPPSDLWPARFAEIAQETGGEAGLSVEVLDEVRLKEDGYGGIIGVGQGSINPPRLVRVAYSHPEATRKVAFVGKGITFDSGGLSLKPSASMDWMKSDMGGAGAVFGALLAIARLGLPVNAVGYLCLAENMPSGSAQRPSDVLHTYSGKTVEVLDTDAEGRLVLIDGIARAAEDEPDVIIDVATLTGAQIVALGWRTAGVMSNDDDLREEIVRIAGEQGEAAWGMPLPAELRKGLDSAVADIANLQPERWGSMLAAGIFLREFVPAGVRWAHVDMAGPAFNKGEPHGYTPKGGTGALTRTLVAVAERYAGNGTSAQAV</sequence>
<dbReference type="EMBL" id="VIRM01000003">
    <property type="protein sequence ID" value="TQS23613.1"/>
    <property type="molecule type" value="Genomic_DNA"/>
</dbReference>
<feature type="active site" evidence="8">
    <location>
        <position position="292"/>
    </location>
</feature>
<dbReference type="PANTHER" id="PTHR11963">
    <property type="entry name" value="LEUCINE AMINOPEPTIDASE-RELATED"/>
    <property type="match status" value="1"/>
</dbReference>
<keyword evidence="8" id="KW-0479">Metal-binding</keyword>
<feature type="binding site" evidence="8">
    <location>
        <position position="280"/>
    </location>
    <ligand>
        <name>Mn(2+)</name>
        <dbReference type="ChEBI" id="CHEBI:29035"/>
        <label>2</label>
    </ligand>
</feature>
<dbReference type="GO" id="GO:0006508">
    <property type="term" value="P:proteolysis"/>
    <property type="evidence" value="ECO:0007669"/>
    <property type="project" value="UniProtKB-KW"/>
</dbReference>
<dbReference type="PANTHER" id="PTHR11963:SF23">
    <property type="entry name" value="CYTOSOL AMINOPEPTIDASE"/>
    <property type="match status" value="1"/>
</dbReference>
<keyword evidence="8" id="KW-0464">Manganese</keyword>
<dbReference type="EC" id="3.4.11.1" evidence="8"/>
<feature type="binding site" evidence="8">
    <location>
        <position position="285"/>
    </location>
    <ligand>
        <name>Mn(2+)</name>
        <dbReference type="ChEBI" id="CHEBI:29035"/>
        <label>1</label>
    </ligand>
</feature>
<comment type="catalytic activity">
    <reaction evidence="1 8">
        <text>Release of an N-terminal amino acid, Xaa-|-Yaa-, in which Xaa is preferably Leu, but may be other amino acids including Pro although not Arg or Lys, and Yaa may be Pro. Amino acid amides and methyl esters are also readily hydrolyzed, but rates on arylamides are exceedingly low.</text>
        <dbReference type="EC" id="3.4.11.1"/>
    </reaction>
</comment>